<name>A0A8T2REZ2_CERRI</name>
<organism evidence="1 2">
    <name type="scientific">Ceratopteris richardii</name>
    <name type="common">Triangle waterfern</name>
    <dbReference type="NCBI Taxonomy" id="49495"/>
    <lineage>
        <taxon>Eukaryota</taxon>
        <taxon>Viridiplantae</taxon>
        <taxon>Streptophyta</taxon>
        <taxon>Embryophyta</taxon>
        <taxon>Tracheophyta</taxon>
        <taxon>Polypodiopsida</taxon>
        <taxon>Polypodiidae</taxon>
        <taxon>Polypodiales</taxon>
        <taxon>Pteridineae</taxon>
        <taxon>Pteridaceae</taxon>
        <taxon>Parkerioideae</taxon>
        <taxon>Ceratopteris</taxon>
    </lineage>
</organism>
<proteinExistence type="predicted"/>
<evidence type="ECO:0000313" key="1">
    <source>
        <dbReference type="EMBL" id="KAH7294115.1"/>
    </source>
</evidence>
<evidence type="ECO:0000313" key="2">
    <source>
        <dbReference type="Proteomes" id="UP000825935"/>
    </source>
</evidence>
<sequence length="93" mass="10764">MHKATEKEKISIANMKIHMVLGDKACADWFISIAYFYVRCAWLKELIVKHKSCIWRTKTRSNHVEWARAISTSSIKCVFSVFLEDLSTHGLFG</sequence>
<comment type="caution">
    <text evidence="1">The sequence shown here is derived from an EMBL/GenBank/DDBJ whole genome shotgun (WGS) entry which is preliminary data.</text>
</comment>
<dbReference type="Proteomes" id="UP000825935">
    <property type="component" value="Chromosome 28"/>
</dbReference>
<accession>A0A8T2REZ2</accession>
<gene>
    <name evidence="1" type="ORF">KP509_28G057300</name>
</gene>
<protein>
    <submittedName>
        <fullName evidence="1">Uncharacterized protein</fullName>
    </submittedName>
</protein>
<dbReference type="AlphaFoldDB" id="A0A8T2REZ2"/>
<dbReference type="EMBL" id="CM035433">
    <property type="protein sequence ID" value="KAH7294115.1"/>
    <property type="molecule type" value="Genomic_DNA"/>
</dbReference>
<keyword evidence="2" id="KW-1185">Reference proteome</keyword>
<reference evidence="1" key="1">
    <citation type="submission" date="2021-08" db="EMBL/GenBank/DDBJ databases">
        <title>WGS assembly of Ceratopteris richardii.</title>
        <authorList>
            <person name="Marchant D.B."/>
            <person name="Chen G."/>
            <person name="Jenkins J."/>
            <person name="Shu S."/>
            <person name="Leebens-Mack J."/>
            <person name="Grimwood J."/>
            <person name="Schmutz J."/>
            <person name="Soltis P."/>
            <person name="Soltis D."/>
            <person name="Chen Z.-H."/>
        </authorList>
    </citation>
    <scope>NUCLEOTIDE SEQUENCE</scope>
    <source>
        <strain evidence="1">Whitten #5841</strain>
        <tissue evidence="1">Leaf</tissue>
    </source>
</reference>